<dbReference type="AlphaFoldDB" id="A0A3B0T3X9"/>
<evidence type="ECO:0000313" key="2">
    <source>
        <dbReference type="EMBL" id="VAW01636.1"/>
    </source>
</evidence>
<dbReference type="PROSITE" id="PS50995">
    <property type="entry name" value="HTH_MARR_2"/>
    <property type="match status" value="1"/>
</dbReference>
<dbReference type="PANTHER" id="PTHR33164">
    <property type="entry name" value="TRANSCRIPTIONAL REGULATOR, MARR FAMILY"/>
    <property type="match status" value="1"/>
</dbReference>
<gene>
    <name evidence="2" type="ORF">MNBD_ALPHA04-1974</name>
</gene>
<dbReference type="PANTHER" id="PTHR33164:SF43">
    <property type="entry name" value="HTH-TYPE TRANSCRIPTIONAL REPRESSOR YETL"/>
    <property type="match status" value="1"/>
</dbReference>
<name>A0A3B0T3X9_9ZZZZ</name>
<evidence type="ECO:0000259" key="1">
    <source>
        <dbReference type="PROSITE" id="PS50995"/>
    </source>
</evidence>
<reference evidence="2" key="1">
    <citation type="submission" date="2018-06" db="EMBL/GenBank/DDBJ databases">
        <authorList>
            <person name="Zhirakovskaya E."/>
        </authorList>
    </citation>
    <scope>NUCLEOTIDE SEQUENCE</scope>
</reference>
<dbReference type="SMART" id="SM00347">
    <property type="entry name" value="HTH_MARR"/>
    <property type="match status" value="1"/>
</dbReference>
<protein>
    <recommendedName>
        <fullName evidence="1">HTH marR-type domain-containing protein</fullName>
    </recommendedName>
</protein>
<dbReference type="EMBL" id="UOEF01000330">
    <property type="protein sequence ID" value="VAW01636.1"/>
    <property type="molecule type" value="Genomic_DNA"/>
</dbReference>
<dbReference type="InterPro" id="IPR039422">
    <property type="entry name" value="MarR/SlyA-like"/>
</dbReference>
<dbReference type="Gene3D" id="1.10.10.10">
    <property type="entry name" value="Winged helix-like DNA-binding domain superfamily/Winged helix DNA-binding domain"/>
    <property type="match status" value="1"/>
</dbReference>
<dbReference type="GO" id="GO:0003700">
    <property type="term" value="F:DNA-binding transcription factor activity"/>
    <property type="evidence" value="ECO:0007669"/>
    <property type="project" value="InterPro"/>
</dbReference>
<proteinExistence type="predicted"/>
<accession>A0A3B0T3X9</accession>
<dbReference type="InterPro" id="IPR036388">
    <property type="entry name" value="WH-like_DNA-bd_sf"/>
</dbReference>
<dbReference type="SUPFAM" id="SSF46785">
    <property type="entry name" value="Winged helix' DNA-binding domain"/>
    <property type="match status" value="1"/>
</dbReference>
<dbReference type="InterPro" id="IPR000835">
    <property type="entry name" value="HTH_MarR-typ"/>
</dbReference>
<dbReference type="GO" id="GO:0006950">
    <property type="term" value="P:response to stress"/>
    <property type="evidence" value="ECO:0007669"/>
    <property type="project" value="TreeGrafter"/>
</dbReference>
<dbReference type="Pfam" id="PF12802">
    <property type="entry name" value="MarR_2"/>
    <property type="match status" value="1"/>
</dbReference>
<sequence>MRYRPGMSAKKLRFYSRLQLAAHALKKISDRQLLDVAGVTTAQWSALVYVASAETVTQTSLAKELGLNDSAITAMVRRLVDLDFLERVRDEKDGRAWLLKLTKSGAGAIEKTKSITDGASSRVDQLLGKSTIATVVAALEIIVIDADET</sequence>
<dbReference type="InterPro" id="IPR036390">
    <property type="entry name" value="WH_DNA-bd_sf"/>
</dbReference>
<organism evidence="2">
    <name type="scientific">hydrothermal vent metagenome</name>
    <dbReference type="NCBI Taxonomy" id="652676"/>
    <lineage>
        <taxon>unclassified sequences</taxon>
        <taxon>metagenomes</taxon>
        <taxon>ecological metagenomes</taxon>
    </lineage>
</organism>
<feature type="domain" description="HTH marR-type" evidence="1">
    <location>
        <begin position="11"/>
        <end position="144"/>
    </location>
</feature>